<reference evidence="2" key="1">
    <citation type="submission" date="2021-01" db="EMBL/GenBank/DDBJ databases">
        <title>Whole genome shotgun sequence of Dactylosporangium siamense NBRC 106093.</title>
        <authorList>
            <person name="Komaki H."/>
            <person name="Tamura T."/>
        </authorList>
    </citation>
    <scope>NUCLEOTIDE SEQUENCE</scope>
    <source>
        <strain evidence="2">NBRC 106093</strain>
    </source>
</reference>
<evidence type="ECO:0000259" key="1">
    <source>
        <dbReference type="PROSITE" id="PS51112"/>
    </source>
</evidence>
<name>A0A919UE82_9ACTN</name>
<dbReference type="SUPFAM" id="SSF143447">
    <property type="entry name" value="AMMECR1-like"/>
    <property type="match status" value="1"/>
</dbReference>
<dbReference type="InterPro" id="IPR027623">
    <property type="entry name" value="AmmeMemoSam_A"/>
</dbReference>
<dbReference type="Pfam" id="PF01871">
    <property type="entry name" value="AMMECR1"/>
    <property type="match status" value="1"/>
</dbReference>
<dbReference type="Proteomes" id="UP000660611">
    <property type="component" value="Unassembled WGS sequence"/>
</dbReference>
<dbReference type="InterPro" id="IPR036071">
    <property type="entry name" value="AMMECR1_dom_sf"/>
</dbReference>
<protein>
    <recommendedName>
        <fullName evidence="1">AMMECR1 domain-containing protein</fullName>
    </recommendedName>
</protein>
<dbReference type="Gene3D" id="3.30.700.20">
    <property type="entry name" value="Hypothetical protein ph0010, domain 1"/>
    <property type="match status" value="1"/>
</dbReference>
<accession>A0A919UE82</accession>
<gene>
    <name evidence="2" type="ORF">Dsi01nite_103430</name>
</gene>
<dbReference type="AlphaFoldDB" id="A0A919UE82"/>
<dbReference type="InterPro" id="IPR023473">
    <property type="entry name" value="AMMECR1"/>
</dbReference>
<keyword evidence="3" id="KW-1185">Reference proteome</keyword>
<organism evidence="2 3">
    <name type="scientific">Dactylosporangium siamense</name>
    <dbReference type="NCBI Taxonomy" id="685454"/>
    <lineage>
        <taxon>Bacteria</taxon>
        <taxon>Bacillati</taxon>
        <taxon>Actinomycetota</taxon>
        <taxon>Actinomycetes</taxon>
        <taxon>Micromonosporales</taxon>
        <taxon>Micromonosporaceae</taxon>
        <taxon>Dactylosporangium</taxon>
    </lineage>
</organism>
<dbReference type="PANTHER" id="PTHR13016:SF0">
    <property type="entry name" value="AMME SYNDROME CANDIDATE GENE 1 PROTEIN"/>
    <property type="match status" value="1"/>
</dbReference>
<sequence>MTAPLSPVDGRLLAGLAAGAVRARLSGERLTAQLPRSGPVHADGASFVTLERAGALRGCVGTLEPVRPLHRDVVHNAVRAMQDPRVPPVTAADWPELDVKVSVLDQPADLPAGSRRVLLEALVPHVHGLILTDGARRATFLPSVWAKLPSAELFVDALLRKGGWGEWPAGMRALAYGSTEFQDRSPRPPL</sequence>
<dbReference type="PANTHER" id="PTHR13016">
    <property type="entry name" value="AMMECR1 HOMOLOG"/>
    <property type="match status" value="1"/>
</dbReference>
<dbReference type="NCBIfam" id="TIGR04335">
    <property type="entry name" value="AmmeMemoSam_A"/>
    <property type="match status" value="1"/>
</dbReference>
<dbReference type="InterPro" id="IPR002733">
    <property type="entry name" value="AMMECR1_domain"/>
</dbReference>
<proteinExistence type="predicted"/>
<dbReference type="Gene3D" id="3.30.1490.150">
    <property type="entry name" value="Hypothetical protein ph0010, domain 2"/>
    <property type="match status" value="1"/>
</dbReference>
<evidence type="ECO:0000313" key="3">
    <source>
        <dbReference type="Proteomes" id="UP000660611"/>
    </source>
</evidence>
<dbReference type="EMBL" id="BONQ01000174">
    <property type="protein sequence ID" value="GIG52302.1"/>
    <property type="molecule type" value="Genomic_DNA"/>
</dbReference>
<dbReference type="InterPro" id="IPR027485">
    <property type="entry name" value="AMMECR1_N"/>
</dbReference>
<evidence type="ECO:0000313" key="2">
    <source>
        <dbReference type="EMBL" id="GIG52302.1"/>
    </source>
</evidence>
<feature type="domain" description="AMMECR1" evidence="1">
    <location>
        <begin position="8"/>
        <end position="190"/>
    </location>
</feature>
<dbReference type="PROSITE" id="PS51112">
    <property type="entry name" value="AMMECR1"/>
    <property type="match status" value="1"/>
</dbReference>
<dbReference type="RefSeq" id="WP_203853891.1">
    <property type="nucleotide sequence ID" value="NZ_BAAAVW010000041.1"/>
</dbReference>
<comment type="caution">
    <text evidence="2">The sequence shown here is derived from an EMBL/GenBank/DDBJ whole genome shotgun (WGS) entry which is preliminary data.</text>
</comment>